<feature type="transmembrane region" description="Helical" evidence="1">
    <location>
        <begin position="17"/>
        <end position="38"/>
    </location>
</feature>
<keyword evidence="3" id="KW-1185">Reference proteome</keyword>
<sequence length="94" mass="11066">MIGFALLLFLGLFHDEALTAILLFVLSLVCFGSFLFLFPSSWNGIFVHLCKIDTELYMYSYVKFCGLRRWKFGNLTRLEELDLQLFRFLSCFNM</sequence>
<accession>A0AAN9K4Z6</accession>
<organism evidence="2 3">
    <name type="scientific">Clitoria ternatea</name>
    <name type="common">Butterfly pea</name>
    <dbReference type="NCBI Taxonomy" id="43366"/>
    <lineage>
        <taxon>Eukaryota</taxon>
        <taxon>Viridiplantae</taxon>
        <taxon>Streptophyta</taxon>
        <taxon>Embryophyta</taxon>
        <taxon>Tracheophyta</taxon>
        <taxon>Spermatophyta</taxon>
        <taxon>Magnoliopsida</taxon>
        <taxon>eudicotyledons</taxon>
        <taxon>Gunneridae</taxon>
        <taxon>Pentapetalae</taxon>
        <taxon>rosids</taxon>
        <taxon>fabids</taxon>
        <taxon>Fabales</taxon>
        <taxon>Fabaceae</taxon>
        <taxon>Papilionoideae</taxon>
        <taxon>50 kb inversion clade</taxon>
        <taxon>NPAAA clade</taxon>
        <taxon>indigoferoid/millettioid clade</taxon>
        <taxon>Phaseoleae</taxon>
        <taxon>Clitoria</taxon>
    </lineage>
</organism>
<keyword evidence="1" id="KW-1133">Transmembrane helix</keyword>
<dbReference type="EMBL" id="JAYKXN010000002">
    <property type="protein sequence ID" value="KAK7310980.1"/>
    <property type="molecule type" value="Genomic_DNA"/>
</dbReference>
<reference evidence="2 3" key="1">
    <citation type="submission" date="2024-01" db="EMBL/GenBank/DDBJ databases">
        <title>The genomes of 5 underutilized Papilionoideae crops provide insights into root nodulation and disease resistance.</title>
        <authorList>
            <person name="Yuan L."/>
        </authorList>
    </citation>
    <scope>NUCLEOTIDE SEQUENCE [LARGE SCALE GENOMIC DNA]</scope>
    <source>
        <strain evidence="2">LY-2023</strain>
        <tissue evidence="2">Leaf</tissue>
    </source>
</reference>
<dbReference type="AlphaFoldDB" id="A0AAN9K4Z6"/>
<keyword evidence="1" id="KW-0472">Membrane</keyword>
<keyword evidence="1" id="KW-0812">Transmembrane</keyword>
<gene>
    <name evidence="2" type="ORF">RJT34_08805</name>
</gene>
<comment type="caution">
    <text evidence="2">The sequence shown here is derived from an EMBL/GenBank/DDBJ whole genome shotgun (WGS) entry which is preliminary data.</text>
</comment>
<evidence type="ECO:0000313" key="2">
    <source>
        <dbReference type="EMBL" id="KAK7310980.1"/>
    </source>
</evidence>
<protein>
    <submittedName>
        <fullName evidence="2">Uncharacterized protein</fullName>
    </submittedName>
</protein>
<evidence type="ECO:0000256" key="1">
    <source>
        <dbReference type="SAM" id="Phobius"/>
    </source>
</evidence>
<proteinExistence type="predicted"/>
<evidence type="ECO:0000313" key="3">
    <source>
        <dbReference type="Proteomes" id="UP001359559"/>
    </source>
</evidence>
<name>A0AAN9K4Z6_CLITE</name>
<dbReference type="Proteomes" id="UP001359559">
    <property type="component" value="Unassembled WGS sequence"/>
</dbReference>